<dbReference type="PROSITE" id="PS50297">
    <property type="entry name" value="ANK_REP_REGION"/>
    <property type="match status" value="1"/>
</dbReference>
<reference evidence="4 5" key="1">
    <citation type="journal article" date="2012" name="Proc. Natl. Acad. Sci. U.S.A.">
        <title>Comparative genomics of Ceriporiopsis subvermispora and Phanerochaete chrysosporium provide insight into selective ligninolysis.</title>
        <authorList>
            <person name="Fernandez-Fueyo E."/>
            <person name="Ruiz-Duenas F.J."/>
            <person name="Ferreira P."/>
            <person name="Floudas D."/>
            <person name="Hibbett D.S."/>
            <person name="Canessa P."/>
            <person name="Larrondo L.F."/>
            <person name="James T.Y."/>
            <person name="Seelenfreund D."/>
            <person name="Lobos S."/>
            <person name="Polanco R."/>
            <person name="Tello M."/>
            <person name="Honda Y."/>
            <person name="Watanabe T."/>
            <person name="Watanabe T."/>
            <person name="Ryu J.S."/>
            <person name="Kubicek C.P."/>
            <person name="Schmoll M."/>
            <person name="Gaskell J."/>
            <person name="Hammel K.E."/>
            <person name="St John F.J."/>
            <person name="Vanden Wymelenberg A."/>
            <person name="Sabat G."/>
            <person name="Splinter BonDurant S."/>
            <person name="Syed K."/>
            <person name="Yadav J.S."/>
            <person name="Doddapaneni H."/>
            <person name="Subramanian V."/>
            <person name="Lavin J.L."/>
            <person name="Oguiza J.A."/>
            <person name="Perez G."/>
            <person name="Pisabarro A.G."/>
            <person name="Ramirez L."/>
            <person name="Santoyo F."/>
            <person name="Master E."/>
            <person name="Coutinho P.M."/>
            <person name="Henrissat B."/>
            <person name="Lombard V."/>
            <person name="Magnuson J.K."/>
            <person name="Kuees U."/>
            <person name="Hori C."/>
            <person name="Igarashi K."/>
            <person name="Samejima M."/>
            <person name="Held B.W."/>
            <person name="Barry K.W."/>
            <person name="LaButti K.M."/>
            <person name="Lapidus A."/>
            <person name="Lindquist E.A."/>
            <person name="Lucas S.M."/>
            <person name="Riley R."/>
            <person name="Salamov A.A."/>
            <person name="Hoffmeister D."/>
            <person name="Schwenk D."/>
            <person name="Hadar Y."/>
            <person name="Yarden O."/>
            <person name="de Vries R.P."/>
            <person name="Wiebenga A."/>
            <person name="Stenlid J."/>
            <person name="Eastwood D."/>
            <person name="Grigoriev I.V."/>
            <person name="Berka R.M."/>
            <person name="Blanchette R.A."/>
            <person name="Kersten P."/>
            <person name="Martinez A.T."/>
            <person name="Vicuna R."/>
            <person name="Cullen D."/>
        </authorList>
    </citation>
    <scope>NUCLEOTIDE SEQUENCE [LARGE SCALE GENOMIC DNA]</scope>
    <source>
        <strain evidence="4 5">B</strain>
    </source>
</reference>
<dbReference type="EMBL" id="KB445803">
    <property type="protein sequence ID" value="EMD34330.1"/>
    <property type="molecule type" value="Genomic_DNA"/>
</dbReference>
<gene>
    <name evidence="4" type="ORF">CERSUDRAFT_117208</name>
</gene>
<accession>M2QQ76</accession>
<dbReference type="STRING" id="914234.M2QQ76"/>
<dbReference type="OrthoDB" id="366390at2759"/>
<feature type="repeat" description="ANK" evidence="3">
    <location>
        <begin position="53"/>
        <end position="85"/>
    </location>
</feature>
<sequence length="156" mass="16478">MATPDTELPKAAELPAETIEFAHRMFDAAREGKTELLSHALDAGLPPNLTNDRGNTLLMLAAYSGHAELVQLLLKKGADPNRINDRGQSPLAGAVFKGSDDVVRALKAGGADPRAGTPTGIQTARMFGKKDILEVLGATEEDMKEDVPLPPGPPTD</sequence>
<dbReference type="InterPro" id="IPR036770">
    <property type="entry name" value="Ankyrin_rpt-contain_sf"/>
</dbReference>
<dbReference type="SMART" id="SM00248">
    <property type="entry name" value="ANK"/>
    <property type="match status" value="3"/>
</dbReference>
<name>M2QQ76_CERS8</name>
<evidence type="ECO:0000256" key="1">
    <source>
        <dbReference type="ARBA" id="ARBA00022737"/>
    </source>
</evidence>
<keyword evidence="5" id="KW-1185">Reference proteome</keyword>
<keyword evidence="2 3" id="KW-0040">ANK repeat</keyword>
<proteinExistence type="predicted"/>
<organism evidence="4 5">
    <name type="scientific">Ceriporiopsis subvermispora (strain B)</name>
    <name type="common">White-rot fungus</name>
    <name type="synonym">Gelatoporia subvermispora</name>
    <dbReference type="NCBI Taxonomy" id="914234"/>
    <lineage>
        <taxon>Eukaryota</taxon>
        <taxon>Fungi</taxon>
        <taxon>Dikarya</taxon>
        <taxon>Basidiomycota</taxon>
        <taxon>Agaricomycotina</taxon>
        <taxon>Agaricomycetes</taxon>
        <taxon>Polyporales</taxon>
        <taxon>Gelatoporiaceae</taxon>
        <taxon>Gelatoporia</taxon>
    </lineage>
</organism>
<evidence type="ECO:0000256" key="3">
    <source>
        <dbReference type="PROSITE-ProRule" id="PRU00023"/>
    </source>
</evidence>
<dbReference type="PANTHER" id="PTHR24171">
    <property type="entry name" value="ANKYRIN REPEAT DOMAIN-CONTAINING PROTEIN 39-RELATED"/>
    <property type="match status" value="1"/>
</dbReference>
<protein>
    <submittedName>
        <fullName evidence="4">Uncharacterized protein</fullName>
    </submittedName>
</protein>
<evidence type="ECO:0000313" key="4">
    <source>
        <dbReference type="EMBL" id="EMD34330.1"/>
    </source>
</evidence>
<evidence type="ECO:0000313" key="5">
    <source>
        <dbReference type="Proteomes" id="UP000016930"/>
    </source>
</evidence>
<dbReference type="AlphaFoldDB" id="M2QQ76"/>
<dbReference type="Proteomes" id="UP000016930">
    <property type="component" value="Unassembled WGS sequence"/>
</dbReference>
<keyword evidence="1" id="KW-0677">Repeat</keyword>
<dbReference type="PROSITE" id="PS50088">
    <property type="entry name" value="ANK_REPEAT"/>
    <property type="match status" value="1"/>
</dbReference>
<evidence type="ECO:0000256" key="2">
    <source>
        <dbReference type="ARBA" id="ARBA00023043"/>
    </source>
</evidence>
<dbReference type="Gene3D" id="1.25.40.20">
    <property type="entry name" value="Ankyrin repeat-containing domain"/>
    <property type="match status" value="1"/>
</dbReference>
<dbReference type="InterPro" id="IPR002110">
    <property type="entry name" value="Ankyrin_rpt"/>
</dbReference>
<dbReference type="SUPFAM" id="SSF48403">
    <property type="entry name" value="Ankyrin repeat"/>
    <property type="match status" value="1"/>
</dbReference>
<dbReference type="HOGENOM" id="CLU_000134_34_2_1"/>
<dbReference type="Pfam" id="PF12796">
    <property type="entry name" value="Ank_2"/>
    <property type="match status" value="1"/>
</dbReference>